<keyword evidence="1" id="KW-0479">Metal-binding</keyword>
<dbReference type="Proteomes" id="UP000887563">
    <property type="component" value="Unplaced"/>
</dbReference>
<keyword evidence="2" id="KW-0863">Zinc-finger</keyword>
<accession>A0A914M1M4</accession>
<evidence type="ECO:0000256" key="2">
    <source>
        <dbReference type="ARBA" id="ARBA00022771"/>
    </source>
</evidence>
<evidence type="ECO:0000313" key="7">
    <source>
        <dbReference type="WBParaSite" id="Minc3s01042g20120"/>
    </source>
</evidence>
<dbReference type="InterPro" id="IPR007588">
    <property type="entry name" value="Znf_FLYWCH"/>
</dbReference>
<name>A0A914M1M4_MELIC</name>
<organism evidence="6 7">
    <name type="scientific">Meloidogyne incognita</name>
    <name type="common">Southern root-knot nematode worm</name>
    <name type="synonym">Oxyuris incognita</name>
    <dbReference type="NCBI Taxonomy" id="6306"/>
    <lineage>
        <taxon>Eukaryota</taxon>
        <taxon>Metazoa</taxon>
        <taxon>Ecdysozoa</taxon>
        <taxon>Nematoda</taxon>
        <taxon>Chromadorea</taxon>
        <taxon>Rhabditida</taxon>
        <taxon>Tylenchina</taxon>
        <taxon>Tylenchomorpha</taxon>
        <taxon>Tylenchoidea</taxon>
        <taxon>Meloidogynidae</taxon>
        <taxon>Meloidogyninae</taxon>
        <taxon>Meloidogyne</taxon>
        <taxon>Meloidogyne incognita group</taxon>
    </lineage>
</organism>
<keyword evidence="3" id="KW-0862">Zinc</keyword>
<protein>
    <submittedName>
        <fullName evidence="7">FLYWCH-type domain-containing protein</fullName>
    </submittedName>
</protein>
<evidence type="ECO:0000256" key="3">
    <source>
        <dbReference type="ARBA" id="ARBA00022833"/>
    </source>
</evidence>
<evidence type="ECO:0000256" key="1">
    <source>
        <dbReference type="ARBA" id="ARBA00022723"/>
    </source>
</evidence>
<feature type="domain" description="FLYWCH-type" evidence="5">
    <location>
        <begin position="111"/>
        <end position="172"/>
    </location>
</feature>
<dbReference type="AlphaFoldDB" id="A0A914M1M4"/>
<evidence type="ECO:0000256" key="4">
    <source>
        <dbReference type="SAM" id="MobiDB-lite"/>
    </source>
</evidence>
<sequence>MTRSTTVRRARFGVHVSARHGSARHDSARHVSAPIVVKLCDGQYERFVAGHAAPRKRRKYEEADDRILNIVNRYEIGTLGGKSAGDKSASRQVGRRQVGRDKSARGKSGVSPKRGKEKLNYDGHLYIFDKFNKDESIKFWRCEHKPGGIDNCKGRIWTTLENNFVRMVTQHTCEHNPALIVAQQVKTGIKRRALETMEAPTVVRALVLQNTASPALAEVPSKKATNLIIQRARKEVNAPPTMPANLHELIIPATYQIYKKTDLVEEQFLLSDSGVYYERGNENPQRILIFAPASNRNWAQMMENCYGDGTFSLSPPLFYQIYVILARFI</sequence>
<proteinExistence type="predicted"/>
<dbReference type="GO" id="GO:0008270">
    <property type="term" value="F:zinc ion binding"/>
    <property type="evidence" value="ECO:0007669"/>
    <property type="project" value="UniProtKB-KW"/>
</dbReference>
<feature type="region of interest" description="Disordered" evidence="4">
    <location>
        <begin position="81"/>
        <end position="116"/>
    </location>
</feature>
<dbReference type="Pfam" id="PF04500">
    <property type="entry name" value="FLYWCH"/>
    <property type="match status" value="1"/>
</dbReference>
<keyword evidence="6" id="KW-1185">Reference proteome</keyword>
<dbReference type="Gene3D" id="2.20.25.240">
    <property type="match status" value="1"/>
</dbReference>
<evidence type="ECO:0000259" key="5">
    <source>
        <dbReference type="Pfam" id="PF04500"/>
    </source>
</evidence>
<evidence type="ECO:0000313" key="6">
    <source>
        <dbReference type="Proteomes" id="UP000887563"/>
    </source>
</evidence>
<reference evidence="7" key="1">
    <citation type="submission" date="2022-11" db="UniProtKB">
        <authorList>
            <consortium name="WormBaseParasite"/>
        </authorList>
    </citation>
    <scope>IDENTIFICATION</scope>
</reference>
<dbReference type="WBParaSite" id="Minc3s01042g20120">
    <property type="protein sequence ID" value="Minc3s01042g20120"/>
    <property type="gene ID" value="Minc3s01042g20120"/>
</dbReference>